<reference evidence="6 7" key="1">
    <citation type="journal article" date="2013" name="Genome Biol. Evol.">
        <title>Genomic Diversity of "Deep Ecotype" Alteromonas macleodii Isolates: Evidence for Pan-Mediterranean Clonal Frames.</title>
        <authorList>
            <person name="Lopez-Perez M."/>
            <person name="Gonzaga A."/>
            <person name="Rodriguez-Valera F."/>
        </authorList>
    </citation>
    <scope>NUCLEOTIDE SEQUENCE [LARGE SCALE GENOMIC DNA]</scope>
    <source>
        <strain evidence="7">'English Channel 615'</strain>
    </source>
</reference>
<dbReference type="PANTHER" id="PTHR30349:SF41">
    <property type="entry name" value="INTEGRASE_RECOMBINASE PROTEIN MJ0367-RELATED"/>
    <property type="match status" value="1"/>
</dbReference>
<name>S5AET4_9ALTE</name>
<proteinExistence type="inferred from homology"/>
<dbReference type="Pfam" id="PF00589">
    <property type="entry name" value="Phage_integrase"/>
    <property type="match status" value="1"/>
</dbReference>
<dbReference type="PROSITE" id="PS51898">
    <property type="entry name" value="TYR_RECOMBINASE"/>
    <property type="match status" value="1"/>
</dbReference>
<dbReference type="InterPro" id="IPR002104">
    <property type="entry name" value="Integrase_catalytic"/>
</dbReference>
<protein>
    <submittedName>
        <fullName evidence="6">Phage integrase family protein</fullName>
    </submittedName>
</protein>
<dbReference type="InterPro" id="IPR013762">
    <property type="entry name" value="Integrase-like_cat_sf"/>
</dbReference>
<dbReference type="Pfam" id="PF20172">
    <property type="entry name" value="DUF6538"/>
    <property type="match status" value="1"/>
</dbReference>
<dbReference type="EMBL" id="CP004846">
    <property type="protein sequence ID" value="AGP77904.1"/>
    <property type="molecule type" value="Genomic_DNA"/>
</dbReference>
<dbReference type="Proteomes" id="UP000014909">
    <property type="component" value="Chromosome"/>
</dbReference>
<sequence>MSKNRVSTGKRGIYWMSNTLYARMVVPQDVREHFPTGELLKSLETDDLKVAEYKAAQLFHEWRSQIKKYRGSSTAIDEALRWKKIIEAERRKDADLLASFRKKNHYNELTTADLDDLEIGTQALALDDYLENVSRTKGAAEAETLANIISGNQVPTLSFLDEWKASLENKVIPRTLKQHDTRIKKMAEKFPALPIKKTEVARWIVEMESGENAPAIDTLKGLIGACRKYYGFLMRMGHLDPDGVNPFENPEFTKKKKVSRKEIRQAWETEDVIKLVDAARAKKDDANLHDLILLGAYTGARIEELADLKVEDVKEKDGVKYFEIGDSKTEAGLRDLPVHKDIIPLVEHLVENSTDGYLLPGEPVTTNGERSSAIGKSFGRLKTKLGYDKRYVFHSLRKTLSTLLERQGYHHNQAAEITGHEKVGETYGTYSAGLTIPEKAELLNKITYKGLKVEPKPGKRGRG</sequence>
<dbReference type="BioCyc" id="AMAC1300253:G12YX-1517-MONOMER"/>
<accession>S5AET4</accession>
<dbReference type="HOGENOM" id="CLU_038358_1_0_6"/>
<evidence type="ECO:0000313" key="7">
    <source>
        <dbReference type="Proteomes" id="UP000014909"/>
    </source>
</evidence>
<keyword evidence="3" id="KW-0238">DNA-binding</keyword>
<gene>
    <name evidence="6" type="ORF">I633_09495</name>
</gene>
<evidence type="ECO:0000256" key="4">
    <source>
        <dbReference type="ARBA" id="ARBA00023172"/>
    </source>
</evidence>
<feature type="domain" description="Tyr recombinase" evidence="5">
    <location>
        <begin position="262"/>
        <end position="444"/>
    </location>
</feature>
<evidence type="ECO:0000256" key="1">
    <source>
        <dbReference type="ARBA" id="ARBA00008857"/>
    </source>
</evidence>
<dbReference type="AlphaFoldDB" id="S5AET4"/>
<dbReference type="PATRIC" id="fig|1300253.3.peg.1973"/>
<dbReference type="InterPro" id="IPR050090">
    <property type="entry name" value="Tyrosine_recombinase_XerCD"/>
</dbReference>
<evidence type="ECO:0000256" key="2">
    <source>
        <dbReference type="ARBA" id="ARBA00022908"/>
    </source>
</evidence>
<dbReference type="KEGG" id="amh:I633_09495"/>
<evidence type="ECO:0000313" key="6">
    <source>
        <dbReference type="EMBL" id="AGP77904.1"/>
    </source>
</evidence>
<dbReference type="InterPro" id="IPR011010">
    <property type="entry name" value="DNA_brk_join_enz"/>
</dbReference>
<dbReference type="SUPFAM" id="SSF56349">
    <property type="entry name" value="DNA breaking-rejoining enzymes"/>
    <property type="match status" value="1"/>
</dbReference>
<dbReference type="GO" id="GO:0015074">
    <property type="term" value="P:DNA integration"/>
    <property type="evidence" value="ECO:0007669"/>
    <property type="project" value="UniProtKB-KW"/>
</dbReference>
<evidence type="ECO:0000256" key="3">
    <source>
        <dbReference type="ARBA" id="ARBA00023125"/>
    </source>
</evidence>
<organism evidence="6 7">
    <name type="scientific">Alteromonas mediterranea 615</name>
    <dbReference type="NCBI Taxonomy" id="1300253"/>
    <lineage>
        <taxon>Bacteria</taxon>
        <taxon>Pseudomonadati</taxon>
        <taxon>Pseudomonadota</taxon>
        <taxon>Gammaproteobacteria</taxon>
        <taxon>Alteromonadales</taxon>
        <taxon>Alteromonadaceae</taxon>
        <taxon>Alteromonas/Salinimonas group</taxon>
        <taxon>Alteromonas</taxon>
    </lineage>
</organism>
<evidence type="ECO:0000259" key="5">
    <source>
        <dbReference type="PROSITE" id="PS51898"/>
    </source>
</evidence>
<dbReference type="Gene3D" id="1.10.443.10">
    <property type="entry name" value="Intergrase catalytic core"/>
    <property type="match status" value="1"/>
</dbReference>
<comment type="similarity">
    <text evidence="1">Belongs to the 'phage' integrase family.</text>
</comment>
<dbReference type="GO" id="GO:0003677">
    <property type="term" value="F:DNA binding"/>
    <property type="evidence" value="ECO:0007669"/>
    <property type="project" value="UniProtKB-KW"/>
</dbReference>
<keyword evidence="4" id="KW-0233">DNA recombination</keyword>
<dbReference type="PANTHER" id="PTHR30349">
    <property type="entry name" value="PHAGE INTEGRASE-RELATED"/>
    <property type="match status" value="1"/>
</dbReference>
<dbReference type="InterPro" id="IPR046668">
    <property type="entry name" value="DUF6538"/>
</dbReference>
<dbReference type="GO" id="GO:0006310">
    <property type="term" value="P:DNA recombination"/>
    <property type="evidence" value="ECO:0007669"/>
    <property type="project" value="UniProtKB-KW"/>
</dbReference>
<keyword evidence="2" id="KW-0229">DNA integration</keyword>